<proteinExistence type="inferred from homology"/>
<dbReference type="PRINTS" id="PR01928">
    <property type="entry name" value="INTRLEUKN12B"/>
</dbReference>
<evidence type="ECO:0000313" key="6">
    <source>
        <dbReference type="Ensembl" id="ENSONIP00000032875.1"/>
    </source>
</evidence>
<organism evidence="6 7">
    <name type="scientific">Oreochromis niloticus</name>
    <name type="common">Nile tilapia</name>
    <name type="synonym">Tilapia nilotica</name>
    <dbReference type="NCBI Taxonomy" id="8128"/>
    <lineage>
        <taxon>Eukaryota</taxon>
        <taxon>Metazoa</taxon>
        <taxon>Chordata</taxon>
        <taxon>Craniata</taxon>
        <taxon>Vertebrata</taxon>
        <taxon>Euteleostomi</taxon>
        <taxon>Actinopterygii</taxon>
        <taxon>Neopterygii</taxon>
        <taxon>Teleostei</taxon>
        <taxon>Neoteleostei</taxon>
        <taxon>Acanthomorphata</taxon>
        <taxon>Ovalentaria</taxon>
        <taxon>Cichlomorphae</taxon>
        <taxon>Cichliformes</taxon>
        <taxon>Cichlidae</taxon>
        <taxon>African cichlids</taxon>
        <taxon>Pseudocrenilabrinae</taxon>
        <taxon>Oreochromini</taxon>
        <taxon>Oreochromis</taxon>
    </lineage>
</organism>
<comment type="subcellular location">
    <subcellularLocation>
        <location evidence="4">Secreted</location>
    </subcellularLocation>
</comment>
<dbReference type="Gene3D" id="2.60.40.10">
    <property type="entry name" value="Immunoglobulins"/>
    <property type="match status" value="2"/>
</dbReference>
<keyword evidence="7" id="KW-1185">Reference proteome</keyword>
<keyword evidence="3 4" id="KW-0325">Glycoprotein</keyword>
<comment type="subunit">
    <text evidence="4">Heterodimer with IL12A; disulfide-linked. The heterodimer is known as interleukin IL-12.</text>
</comment>
<dbReference type="InterPro" id="IPR050676">
    <property type="entry name" value="IL-12"/>
</dbReference>
<keyword evidence="4" id="KW-0393">Immunoglobulin domain</keyword>
<keyword evidence="4" id="KW-0964">Secreted</keyword>
<dbReference type="Pfam" id="PF10420">
    <property type="entry name" value="IL12p40_C"/>
    <property type="match status" value="1"/>
</dbReference>
<comment type="similarity">
    <text evidence="4">Belongs to the IL-12B family.</text>
</comment>
<evidence type="ECO:0000259" key="5">
    <source>
        <dbReference type="Pfam" id="PF10420"/>
    </source>
</evidence>
<keyword evidence="1" id="KW-0732">Signal</keyword>
<dbReference type="GO" id="GO:0005125">
    <property type="term" value="F:cytokine activity"/>
    <property type="evidence" value="ECO:0007669"/>
    <property type="project" value="UniProtKB-KW"/>
</dbReference>
<keyword evidence="2" id="KW-1015">Disulfide bond</keyword>
<keyword evidence="4" id="KW-0202">Cytokine</keyword>
<gene>
    <name evidence="4 6" type="primary">IL12B</name>
</gene>
<dbReference type="AlphaFoldDB" id="A0A669BEF9"/>
<sequence length="318" mass="36419">MDNGISLLSLNIPPCFHFCLYFTNSKIYVFVFYLVVVLRVPSFTGSMVHVPLTCGEAFQNEPVFWKKNGQELNPPLQGNQVQVLVEEMKGGNYTCHLSPSGGYLNHTLILIQLNPDNRTGFRIRKKSHIHCSAPNYTGSFHCSWKRTALRSDASVVLVKAERFTEDISCELDGDASGVRCQDAHCPYKEEQHRISVTVYIRSHARLEAYTKSFYLREIVRPAKLPNLHISDGKVFSWDYPDTWEKPCTFFGLQFEVKLVHNSYLLLMSSLNITTDTTKYEVGVKTKKYVFCVRAQDKFTRGPWSHWSQCTVNKHNVAC</sequence>
<reference evidence="7" key="1">
    <citation type="submission" date="2012-01" db="EMBL/GenBank/DDBJ databases">
        <title>The Genome Sequence of Oreochromis niloticus (Nile Tilapia).</title>
        <authorList>
            <consortium name="Broad Institute Genome Assembly Team"/>
            <consortium name="Broad Institute Sequencing Platform"/>
            <person name="Di Palma F."/>
            <person name="Johnson J."/>
            <person name="Lander E.S."/>
            <person name="Lindblad-Toh K."/>
        </authorList>
    </citation>
    <scope>NUCLEOTIDE SEQUENCE [LARGE SCALE GENOMIC DNA]</scope>
</reference>
<dbReference type="PIRSF" id="PIRSF038007">
    <property type="entry name" value="IL_12_beta"/>
    <property type="match status" value="1"/>
</dbReference>
<dbReference type="GO" id="GO:0005615">
    <property type="term" value="C:extracellular space"/>
    <property type="evidence" value="ECO:0007669"/>
    <property type="project" value="UniProtKB-KW"/>
</dbReference>
<dbReference type="GeneTree" id="ENSGT00390000012630"/>
<dbReference type="Ensembl" id="ENSONIT00000062521.1">
    <property type="protein sequence ID" value="ENSONIP00000032875.1"/>
    <property type="gene ID" value="ENSONIG00000008618.2"/>
</dbReference>
<protein>
    <recommendedName>
        <fullName evidence="4">Interleukin-12 subunit beta</fullName>
        <shortName evidence="4">IL-12B</shortName>
    </recommendedName>
    <alternativeName>
        <fullName evidence="4">Cytotoxic lymphocyte maturation factor 40 kDa subunit</fullName>
    </alternativeName>
    <alternativeName>
        <fullName evidence="4">IL-12 subunit p40</fullName>
    </alternativeName>
</protein>
<evidence type="ECO:0000313" key="7">
    <source>
        <dbReference type="Proteomes" id="UP000005207"/>
    </source>
</evidence>
<dbReference type="GO" id="GO:0004896">
    <property type="term" value="F:cytokine receptor activity"/>
    <property type="evidence" value="ECO:0007669"/>
    <property type="project" value="UniProtKB-UniRule"/>
</dbReference>
<name>A0A669BEF9_ORENI</name>
<dbReference type="Proteomes" id="UP000005207">
    <property type="component" value="Linkage group LG10"/>
</dbReference>
<dbReference type="InterPro" id="IPR036116">
    <property type="entry name" value="FN3_sf"/>
</dbReference>
<accession>A0A669BEF9</accession>
<dbReference type="OMA" id="SWEKPCT"/>
<evidence type="ECO:0000256" key="3">
    <source>
        <dbReference type="ARBA" id="ARBA00023180"/>
    </source>
</evidence>
<dbReference type="InterPro" id="IPR015528">
    <property type="entry name" value="IL-12_beta"/>
</dbReference>
<dbReference type="InterPro" id="IPR013783">
    <property type="entry name" value="Ig-like_fold"/>
</dbReference>
<dbReference type="PANTHER" id="PTHR48485">
    <property type="entry name" value="INTERLEUKIN-12 SUBUNIT BETA-RELATED"/>
    <property type="match status" value="1"/>
</dbReference>
<reference evidence="6" key="3">
    <citation type="submission" date="2025-09" db="UniProtKB">
        <authorList>
            <consortium name="Ensembl"/>
        </authorList>
    </citation>
    <scope>IDENTIFICATION</scope>
</reference>
<dbReference type="InterPro" id="IPR019482">
    <property type="entry name" value="IL-12_beta_cen-dom"/>
</dbReference>
<dbReference type="PANTHER" id="PTHR48485:SF4">
    <property type="entry name" value="INTERLEUKIN-12 SUBUNIT BETA"/>
    <property type="match status" value="1"/>
</dbReference>
<reference evidence="6" key="2">
    <citation type="submission" date="2025-08" db="UniProtKB">
        <authorList>
            <consortium name="Ensembl"/>
        </authorList>
    </citation>
    <scope>IDENTIFICATION</scope>
</reference>
<evidence type="ECO:0000256" key="2">
    <source>
        <dbReference type="ARBA" id="ARBA00023157"/>
    </source>
</evidence>
<evidence type="ECO:0000256" key="1">
    <source>
        <dbReference type="ARBA" id="ARBA00022729"/>
    </source>
</evidence>
<evidence type="ECO:0000256" key="4">
    <source>
        <dbReference type="RuleBase" id="RU281113"/>
    </source>
</evidence>
<dbReference type="InParanoid" id="A0A669BEF9"/>
<dbReference type="SUPFAM" id="SSF49265">
    <property type="entry name" value="Fibronectin type III"/>
    <property type="match status" value="2"/>
</dbReference>
<feature type="domain" description="Interleukin-12 beta central" evidence="5">
    <location>
        <begin position="126"/>
        <end position="202"/>
    </location>
</feature>